<dbReference type="GO" id="GO:0016020">
    <property type="term" value="C:membrane"/>
    <property type="evidence" value="ECO:0007669"/>
    <property type="project" value="TreeGrafter"/>
</dbReference>
<dbReference type="EMBL" id="RBED01000135">
    <property type="protein sequence ID" value="RNL50395.1"/>
    <property type="molecule type" value="Genomic_DNA"/>
</dbReference>
<dbReference type="GO" id="GO:0016787">
    <property type="term" value="F:hydrolase activity"/>
    <property type="evidence" value="ECO:0007669"/>
    <property type="project" value="UniProtKB-KW"/>
</dbReference>
<gene>
    <name evidence="2" type="ORF">D7003_16645</name>
</gene>
<comment type="caution">
    <text evidence="2">The sequence shown here is derived from an EMBL/GenBank/DDBJ whole genome shotgun (WGS) entry which is preliminary data.</text>
</comment>
<dbReference type="Gene3D" id="3.40.50.1820">
    <property type="entry name" value="alpha/beta hydrolase"/>
    <property type="match status" value="1"/>
</dbReference>
<dbReference type="InterPro" id="IPR000639">
    <property type="entry name" value="Epox_hydrolase-like"/>
</dbReference>
<dbReference type="PANTHER" id="PTHR43798:SF33">
    <property type="entry name" value="HYDROLASE, PUTATIVE (AFU_ORTHOLOGUE AFUA_2G14860)-RELATED"/>
    <property type="match status" value="1"/>
</dbReference>
<keyword evidence="3" id="KW-1185">Reference proteome</keyword>
<evidence type="ECO:0000313" key="3">
    <source>
        <dbReference type="Proteomes" id="UP000273807"/>
    </source>
</evidence>
<organism evidence="2 3">
    <name type="scientific">Arthrobacter oryzae</name>
    <dbReference type="NCBI Taxonomy" id="409290"/>
    <lineage>
        <taxon>Bacteria</taxon>
        <taxon>Bacillati</taxon>
        <taxon>Actinomycetota</taxon>
        <taxon>Actinomycetes</taxon>
        <taxon>Micrococcales</taxon>
        <taxon>Micrococcaceae</taxon>
        <taxon>Arthrobacter</taxon>
    </lineage>
</organism>
<feature type="domain" description="AB hydrolase-1" evidence="1">
    <location>
        <begin position="51"/>
        <end position="161"/>
    </location>
</feature>
<dbReference type="Proteomes" id="UP000273807">
    <property type="component" value="Unassembled WGS sequence"/>
</dbReference>
<dbReference type="PRINTS" id="PR00412">
    <property type="entry name" value="EPOXHYDRLASE"/>
</dbReference>
<proteinExistence type="predicted"/>
<evidence type="ECO:0000313" key="2">
    <source>
        <dbReference type="EMBL" id="RNL50395.1"/>
    </source>
</evidence>
<protein>
    <submittedName>
        <fullName evidence="2">Alpha/beta hydrolase</fullName>
    </submittedName>
</protein>
<keyword evidence="2" id="KW-0378">Hydrolase</keyword>
<dbReference type="InterPro" id="IPR029058">
    <property type="entry name" value="AB_hydrolase_fold"/>
</dbReference>
<dbReference type="PRINTS" id="PR00111">
    <property type="entry name" value="ABHYDROLASE"/>
</dbReference>
<dbReference type="InterPro" id="IPR000073">
    <property type="entry name" value="AB_hydrolase_1"/>
</dbReference>
<dbReference type="SUPFAM" id="SSF53474">
    <property type="entry name" value="alpha/beta-Hydrolases"/>
    <property type="match status" value="1"/>
</dbReference>
<sequence length="306" mass="32141">MSVQQETVHAGAGAGAAALRRQIVSTELGPVSVRIQPGTSGGDPSPGVPEVYLHGAAGSWTTFEPLLAGLPVHDKVLIDLPGWGESTAGAELEDFSIEATGRAVIEVLDALGYRQWKLVGHSMGGFLALHMAAVWPERAAGVAAISATTFGVSDAARKPLRRLSSFPAFVGMLLIMRTMAALGPAGSALIRAFGATPAMALLTSPFFAAPAAVSLQVIRGLSDDARPASFDAAARAAADYDFRQWLDIRCPVLAIRGDSDVFTPPSDLTRLAEVVPHARLVTIPRCGHFAAIEQPEHVQRLLDDLP</sequence>
<dbReference type="PANTHER" id="PTHR43798">
    <property type="entry name" value="MONOACYLGLYCEROL LIPASE"/>
    <property type="match status" value="1"/>
</dbReference>
<dbReference type="OrthoDB" id="27092at2"/>
<dbReference type="Pfam" id="PF00561">
    <property type="entry name" value="Abhydrolase_1"/>
    <property type="match status" value="1"/>
</dbReference>
<reference evidence="2 3" key="1">
    <citation type="submission" date="2018-10" db="EMBL/GenBank/DDBJ databases">
        <title>Genome sequencing of Arthrobacter oryzae TNB02.</title>
        <authorList>
            <person name="Cho Y.-J."/>
            <person name="Cho A."/>
            <person name="Kim O.-S."/>
        </authorList>
    </citation>
    <scope>NUCLEOTIDE SEQUENCE [LARGE SCALE GENOMIC DNA]</scope>
    <source>
        <strain evidence="2 3">TNB02</strain>
    </source>
</reference>
<dbReference type="InterPro" id="IPR050266">
    <property type="entry name" value="AB_hydrolase_sf"/>
</dbReference>
<accession>A0A3N0BPW2</accession>
<dbReference type="RefSeq" id="WP_123256568.1">
    <property type="nucleotide sequence ID" value="NZ_RBED01000135.1"/>
</dbReference>
<evidence type="ECO:0000259" key="1">
    <source>
        <dbReference type="Pfam" id="PF00561"/>
    </source>
</evidence>
<name>A0A3N0BPW2_9MICC</name>
<dbReference type="AlphaFoldDB" id="A0A3N0BPW2"/>